<accession>A0A0D2CK71</accession>
<sequence>MDKISQAPSPELTQQITKQEGSSFELTTNDGKTASPLPQEQRLHRGLKARHIAMIAIGGAIGNGLIIGTGLALAEAGPAPLLISYTIIGFLVFVVMTALGEMATWLPLGSGFTGYAARFVDPALGFSLGWTYWIKYALTMPNQLTAASLVLQYWVDRDRVNPGVFIAVFLVVVVAINFFGSAFFGEVEFWMTCVKVIVIVGLMILCIVLALGGGPNHDRTGFRYWSDPGAFNEVILTGASGRFLAVWSTLITATLAYLGTEMVGVTVGEAQNPRRTVPRAMKLTFYRILFFYVGSVLFLGMVVPYNSEQLAFATKQSTSASASPFVVAIQLASINVLPGIVNACILIFLFSAANTDLYVSSRTLYSLAIEGSAPQIFKNTNSNRIPVYALIMSASFGLLAFMNISDDSKRIFKYLISIITTFGLLTWISILVSHIYFVRARRARDVPDTALVYKAPLGIYGSYGSLLVLSLVLLTKNFTVFVSSSRAGGSYGKFDYKTFITGYVGIPIYLILILGYKVLMRSKTVRPENADLFGGRREINDEEAEFLEARNAEMASRNRERWGVAYRFIAWLF</sequence>
<feature type="transmembrane region" description="Helical" evidence="8">
    <location>
        <begin position="52"/>
        <end position="73"/>
    </location>
</feature>
<feature type="compositionally biased region" description="Polar residues" evidence="7">
    <location>
        <begin position="1"/>
        <end position="38"/>
    </location>
</feature>
<keyword evidence="6 8" id="KW-0472">Membrane</keyword>
<protein>
    <recommendedName>
        <fullName evidence="9">Amino acid permease/ SLC12A domain-containing protein</fullName>
    </recommendedName>
</protein>
<dbReference type="GeneID" id="25333762"/>
<dbReference type="InterPro" id="IPR004841">
    <property type="entry name" value="AA-permease/SLC12A_dom"/>
</dbReference>
<feature type="transmembrane region" description="Helical" evidence="8">
    <location>
        <begin position="411"/>
        <end position="437"/>
    </location>
</feature>
<evidence type="ECO:0000256" key="2">
    <source>
        <dbReference type="ARBA" id="ARBA00022448"/>
    </source>
</evidence>
<dbReference type="PIRSF" id="PIRSF006060">
    <property type="entry name" value="AA_transporter"/>
    <property type="match status" value="1"/>
</dbReference>
<feature type="transmembrane region" description="Helical" evidence="8">
    <location>
        <begin position="79"/>
        <end position="100"/>
    </location>
</feature>
<keyword evidence="11" id="KW-1185">Reference proteome</keyword>
<feature type="transmembrane region" description="Helical" evidence="8">
    <location>
        <begin position="234"/>
        <end position="258"/>
    </location>
</feature>
<dbReference type="InterPro" id="IPR050524">
    <property type="entry name" value="APC_YAT"/>
</dbReference>
<dbReference type="PANTHER" id="PTHR43341:SF9">
    <property type="entry name" value="DICARBOXYLIC AMINO ACID PERMEASE"/>
    <property type="match status" value="1"/>
</dbReference>
<dbReference type="AlphaFoldDB" id="A0A0D2CK71"/>
<dbReference type="RefSeq" id="XP_013310831.1">
    <property type="nucleotide sequence ID" value="XM_013455377.1"/>
</dbReference>
<evidence type="ECO:0000313" key="10">
    <source>
        <dbReference type="EMBL" id="KIW50247.1"/>
    </source>
</evidence>
<evidence type="ECO:0000256" key="6">
    <source>
        <dbReference type="ARBA" id="ARBA00023136"/>
    </source>
</evidence>
<dbReference type="PROSITE" id="PS00218">
    <property type="entry name" value="AMINO_ACID_PERMEASE_1"/>
    <property type="match status" value="1"/>
</dbReference>
<feature type="transmembrane region" description="Helical" evidence="8">
    <location>
        <begin position="164"/>
        <end position="184"/>
    </location>
</feature>
<dbReference type="Gene3D" id="1.20.1740.10">
    <property type="entry name" value="Amino acid/polyamine transporter I"/>
    <property type="match status" value="1"/>
</dbReference>
<dbReference type="Proteomes" id="UP000054342">
    <property type="component" value="Unassembled WGS sequence"/>
</dbReference>
<evidence type="ECO:0000259" key="9">
    <source>
        <dbReference type="Pfam" id="PF00324"/>
    </source>
</evidence>
<feature type="transmembrane region" description="Helical" evidence="8">
    <location>
        <begin position="325"/>
        <end position="352"/>
    </location>
</feature>
<dbReference type="GO" id="GO:0015171">
    <property type="term" value="F:amino acid transmembrane transporter activity"/>
    <property type="evidence" value="ECO:0007669"/>
    <property type="project" value="TreeGrafter"/>
</dbReference>
<evidence type="ECO:0000256" key="8">
    <source>
        <dbReference type="SAM" id="Phobius"/>
    </source>
</evidence>
<reference evidence="10 11" key="1">
    <citation type="submission" date="2015-01" db="EMBL/GenBank/DDBJ databases">
        <title>The Genome Sequence of Exophiala xenobiotica CBS118157.</title>
        <authorList>
            <consortium name="The Broad Institute Genomics Platform"/>
            <person name="Cuomo C."/>
            <person name="de Hoog S."/>
            <person name="Gorbushina A."/>
            <person name="Stielow B."/>
            <person name="Teixiera M."/>
            <person name="Abouelleil A."/>
            <person name="Chapman S.B."/>
            <person name="Priest M."/>
            <person name="Young S.K."/>
            <person name="Wortman J."/>
            <person name="Nusbaum C."/>
            <person name="Birren B."/>
        </authorList>
    </citation>
    <scope>NUCLEOTIDE SEQUENCE [LARGE SCALE GENOMIC DNA]</scope>
    <source>
        <strain evidence="10 11">CBS 118157</strain>
    </source>
</reference>
<feature type="transmembrane region" description="Helical" evidence="8">
    <location>
        <begin position="284"/>
        <end position="305"/>
    </location>
</feature>
<evidence type="ECO:0000256" key="3">
    <source>
        <dbReference type="ARBA" id="ARBA00022692"/>
    </source>
</evidence>
<comment type="subcellular location">
    <subcellularLocation>
        <location evidence="1">Membrane</location>
        <topology evidence="1">Multi-pass membrane protein</topology>
    </subcellularLocation>
</comment>
<feature type="domain" description="Amino acid permease/ SLC12A" evidence="9">
    <location>
        <begin position="51"/>
        <end position="523"/>
    </location>
</feature>
<dbReference type="GO" id="GO:0016020">
    <property type="term" value="C:membrane"/>
    <property type="evidence" value="ECO:0007669"/>
    <property type="project" value="UniProtKB-SubCell"/>
</dbReference>
<evidence type="ECO:0000256" key="1">
    <source>
        <dbReference type="ARBA" id="ARBA00004141"/>
    </source>
</evidence>
<evidence type="ECO:0000256" key="4">
    <source>
        <dbReference type="ARBA" id="ARBA00022970"/>
    </source>
</evidence>
<dbReference type="HOGENOM" id="CLU_007946_12_1_1"/>
<name>A0A0D2CK71_9EURO</name>
<keyword evidence="5 8" id="KW-1133">Transmembrane helix</keyword>
<dbReference type="FunFam" id="1.20.1740.10:FF:000006">
    <property type="entry name" value="General amino acid permease"/>
    <property type="match status" value="1"/>
</dbReference>
<keyword evidence="2" id="KW-0813">Transport</keyword>
<feature type="region of interest" description="Disordered" evidence="7">
    <location>
        <begin position="1"/>
        <end position="39"/>
    </location>
</feature>
<dbReference type="STRING" id="348802.A0A0D2CK71"/>
<proteinExistence type="predicted"/>
<gene>
    <name evidence="10" type="ORF">PV05_11854</name>
</gene>
<dbReference type="EMBL" id="KN847323">
    <property type="protein sequence ID" value="KIW50247.1"/>
    <property type="molecule type" value="Genomic_DNA"/>
</dbReference>
<feature type="transmembrane region" description="Helical" evidence="8">
    <location>
        <begin position="457"/>
        <end position="479"/>
    </location>
</feature>
<evidence type="ECO:0000256" key="7">
    <source>
        <dbReference type="SAM" id="MobiDB-lite"/>
    </source>
</evidence>
<evidence type="ECO:0000313" key="11">
    <source>
        <dbReference type="Proteomes" id="UP000054342"/>
    </source>
</evidence>
<dbReference type="OrthoDB" id="3900342at2759"/>
<feature type="transmembrane region" description="Helical" evidence="8">
    <location>
        <begin position="499"/>
        <end position="519"/>
    </location>
</feature>
<feature type="transmembrane region" description="Helical" evidence="8">
    <location>
        <begin position="196"/>
        <end position="214"/>
    </location>
</feature>
<organism evidence="10 11">
    <name type="scientific">Exophiala xenobiotica</name>
    <dbReference type="NCBI Taxonomy" id="348802"/>
    <lineage>
        <taxon>Eukaryota</taxon>
        <taxon>Fungi</taxon>
        <taxon>Dikarya</taxon>
        <taxon>Ascomycota</taxon>
        <taxon>Pezizomycotina</taxon>
        <taxon>Eurotiomycetes</taxon>
        <taxon>Chaetothyriomycetidae</taxon>
        <taxon>Chaetothyriales</taxon>
        <taxon>Herpotrichiellaceae</taxon>
        <taxon>Exophiala</taxon>
    </lineage>
</organism>
<dbReference type="PANTHER" id="PTHR43341">
    <property type="entry name" value="AMINO ACID PERMEASE"/>
    <property type="match status" value="1"/>
</dbReference>
<keyword evidence="4" id="KW-0029">Amino-acid transport</keyword>
<dbReference type="InterPro" id="IPR004840">
    <property type="entry name" value="Amino_acid_permease_CS"/>
</dbReference>
<evidence type="ECO:0000256" key="5">
    <source>
        <dbReference type="ARBA" id="ARBA00022989"/>
    </source>
</evidence>
<keyword evidence="3 8" id="KW-0812">Transmembrane</keyword>
<feature type="transmembrane region" description="Helical" evidence="8">
    <location>
        <begin position="385"/>
        <end position="405"/>
    </location>
</feature>
<dbReference type="Pfam" id="PF00324">
    <property type="entry name" value="AA_permease"/>
    <property type="match status" value="1"/>
</dbReference>